<evidence type="ECO:0000313" key="2">
    <source>
        <dbReference type="EnsemblMetazoa" id="BGLB029973-PA"/>
    </source>
</evidence>
<sequence length="105" mass="11699">MISISQPVGYNHPVIYPQPMCYQPLPAYTPRASQTSGNIMHAVLWFLALIFFAWPLAFTVCSLYVLVSPFGPCCKCVSIITDALLIAVRLPLTCSENMLRKTPFC</sequence>
<name>A0A2C9LDT2_BIOGL</name>
<protein>
    <submittedName>
        <fullName evidence="2">Uncharacterized protein</fullName>
    </submittedName>
</protein>
<dbReference type="AlphaFoldDB" id="A0A2C9LDT2"/>
<feature type="transmembrane region" description="Helical" evidence="1">
    <location>
        <begin position="43"/>
        <end position="67"/>
    </location>
</feature>
<accession>A0A2C9LDT2</accession>
<dbReference type="VEuPathDB" id="VectorBase:BGLAX_052762"/>
<dbReference type="PANTHER" id="PTHR39948">
    <property type="entry name" value="GEO11419P1"/>
    <property type="match status" value="1"/>
</dbReference>
<dbReference type="VEuPathDB" id="VectorBase:BGLB029973"/>
<evidence type="ECO:0000313" key="3">
    <source>
        <dbReference type="Proteomes" id="UP000076420"/>
    </source>
</evidence>
<dbReference type="Proteomes" id="UP000076420">
    <property type="component" value="Unassembled WGS sequence"/>
</dbReference>
<dbReference type="OrthoDB" id="8912589at2759"/>
<dbReference type="EnsemblMetazoa" id="BGLB029973-RA">
    <property type="protein sequence ID" value="BGLB029973-PA"/>
    <property type="gene ID" value="BGLB029973"/>
</dbReference>
<keyword evidence="1" id="KW-0472">Membrane</keyword>
<organism evidence="2 3">
    <name type="scientific">Biomphalaria glabrata</name>
    <name type="common">Bloodfluke planorb</name>
    <name type="synonym">Freshwater snail</name>
    <dbReference type="NCBI Taxonomy" id="6526"/>
    <lineage>
        <taxon>Eukaryota</taxon>
        <taxon>Metazoa</taxon>
        <taxon>Spiralia</taxon>
        <taxon>Lophotrochozoa</taxon>
        <taxon>Mollusca</taxon>
        <taxon>Gastropoda</taxon>
        <taxon>Heterobranchia</taxon>
        <taxon>Euthyneura</taxon>
        <taxon>Panpulmonata</taxon>
        <taxon>Hygrophila</taxon>
        <taxon>Lymnaeoidea</taxon>
        <taxon>Planorbidae</taxon>
        <taxon>Biomphalaria</taxon>
    </lineage>
</organism>
<keyword evidence="1" id="KW-1133">Transmembrane helix</keyword>
<dbReference type="KEGG" id="bgt:106055795"/>
<gene>
    <name evidence="2" type="primary">106055795</name>
</gene>
<keyword evidence="1" id="KW-0812">Transmembrane</keyword>
<reference evidence="2" key="1">
    <citation type="submission" date="2020-05" db="UniProtKB">
        <authorList>
            <consortium name="EnsemblMetazoa"/>
        </authorList>
    </citation>
    <scope>IDENTIFICATION</scope>
    <source>
        <strain evidence="2">BB02</strain>
    </source>
</reference>
<dbReference type="PANTHER" id="PTHR39948:SF1">
    <property type="entry name" value="GEO11419P1"/>
    <property type="match status" value="1"/>
</dbReference>
<proteinExistence type="predicted"/>
<evidence type="ECO:0000256" key="1">
    <source>
        <dbReference type="SAM" id="Phobius"/>
    </source>
</evidence>